<proteinExistence type="predicted"/>
<accession>A0A455VZU8</accession>
<gene>
    <name evidence="2" type="ORF">YBY_02340</name>
</gene>
<dbReference type="Pfam" id="PF04784">
    <property type="entry name" value="DUF547"/>
    <property type="match status" value="1"/>
</dbReference>
<protein>
    <submittedName>
        <fullName evidence="2">DUF547 domain-containing protein</fullName>
    </submittedName>
</protein>
<dbReference type="EMBL" id="AP019537">
    <property type="protein sequence ID" value="BBJ02386.1"/>
    <property type="molecule type" value="Genomic_DNA"/>
</dbReference>
<dbReference type="PANTHER" id="PTHR46361:SF3">
    <property type="entry name" value="ELECTRON CARRIER_ PROTEIN DISULFIDE OXIDOREDUCTASE"/>
    <property type="match status" value="1"/>
</dbReference>
<dbReference type="InterPro" id="IPR006869">
    <property type="entry name" value="DUF547"/>
</dbReference>
<organism evidence="2">
    <name type="scientific">Marinobacter nauticus</name>
    <name type="common">Marinobacter hydrocarbonoclasticus</name>
    <name type="synonym">Marinobacter aquaeolei</name>
    <dbReference type="NCBI Taxonomy" id="2743"/>
    <lineage>
        <taxon>Bacteria</taxon>
        <taxon>Pseudomonadati</taxon>
        <taxon>Pseudomonadota</taxon>
        <taxon>Gammaproteobacteria</taxon>
        <taxon>Pseudomonadales</taxon>
        <taxon>Marinobacteraceae</taxon>
        <taxon>Marinobacter</taxon>
    </lineage>
</organism>
<evidence type="ECO:0000259" key="1">
    <source>
        <dbReference type="Pfam" id="PF04784"/>
    </source>
</evidence>
<name>A0A455VZU8_MARNT</name>
<sequence>MADANPSVYSEYQNLLKKYLVERSTPGNGLVSGFNYREALADAGLEQALRNQREILETFDPATLVDRKESVAFWVNAYNFFMLNQILTERPNGQLISSVWDYGGRYSPFSENVFQRRIFDVGGQLFSLDDIEKGILLGDVYKSRGWKDARVHFAVNCASVGCPPLRGSIYTAGNLERLLEENTRRALSTDQHLRASDGILYVTELFKWYEQDYIEAEGSVKAFILRWATNDVAERVAETSNIRYISYDWALNDLPSLTISNAHGNE</sequence>
<dbReference type="PANTHER" id="PTHR46361">
    <property type="entry name" value="ELECTRON CARRIER/ PROTEIN DISULFIDE OXIDOREDUCTASE"/>
    <property type="match status" value="1"/>
</dbReference>
<evidence type="ECO:0000313" key="2">
    <source>
        <dbReference type="EMBL" id="BBJ02386.1"/>
    </source>
</evidence>
<dbReference type="AlphaFoldDB" id="A0A455VZU8"/>
<reference evidence="2" key="1">
    <citation type="submission" date="2019-03" db="EMBL/GenBank/DDBJ databases">
        <title>Whole genome analysis of nitrate-reducing bacteria Marinobacter hydrocarbonoclasticus YB03.</title>
        <authorList>
            <person name="Azam A.H."/>
            <person name="Yuk S.R."/>
            <person name="Kamarisima K."/>
            <person name="Miyanaga K."/>
            <person name="Tanji Y."/>
        </authorList>
    </citation>
    <scope>NUCLEOTIDE SEQUENCE</scope>
    <source>
        <strain evidence="2">YB03</strain>
    </source>
</reference>
<feature type="domain" description="DUF547" evidence="1">
    <location>
        <begin position="66"/>
        <end position="185"/>
    </location>
</feature>